<evidence type="ECO:0000256" key="5">
    <source>
        <dbReference type="SAM" id="SignalP"/>
    </source>
</evidence>
<evidence type="ECO:0000313" key="6">
    <source>
        <dbReference type="EMBL" id="KAB7886987.1"/>
    </source>
</evidence>
<organism evidence="6 9">
    <name type="scientific">Poseidonibacter ostreae</name>
    <dbReference type="NCBI Taxonomy" id="2654171"/>
    <lineage>
        <taxon>Bacteria</taxon>
        <taxon>Pseudomonadati</taxon>
        <taxon>Campylobacterota</taxon>
        <taxon>Epsilonproteobacteria</taxon>
        <taxon>Campylobacterales</taxon>
        <taxon>Arcobacteraceae</taxon>
        <taxon>Poseidonibacter</taxon>
    </lineage>
</organism>
<dbReference type="EMBL" id="WFKK01000036">
    <property type="protein sequence ID" value="KAB7886987.1"/>
    <property type="molecule type" value="Genomic_DNA"/>
</dbReference>
<feature type="compositionally biased region" description="Basic and acidic residues" evidence="4">
    <location>
        <begin position="110"/>
        <end position="165"/>
    </location>
</feature>
<dbReference type="GO" id="GO:0046872">
    <property type="term" value="F:metal ion binding"/>
    <property type="evidence" value="ECO:0007669"/>
    <property type="project" value="InterPro"/>
</dbReference>
<dbReference type="PANTHER" id="PTHR42953:SF3">
    <property type="entry name" value="HIGH-AFFINITY ZINC UPTAKE SYSTEM PROTEIN ZNUA"/>
    <property type="match status" value="1"/>
</dbReference>
<dbReference type="AlphaFoldDB" id="A0A6L4WQQ7"/>
<accession>A0A6L4WQQ7</accession>
<dbReference type="Proteomes" id="UP000461010">
    <property type="component" value="Unassembled WGS sequence"/>
</dbReference>
<comment type="similarity">
    <text evidence="1">Belongs to the bacterial solute-binding protein 9 family.</text>
</comment>
<sequence length="323" mass="37482">MKRLLVIALLMISSLSAQIKDVTVSIVPQKYFVEKIAGDKINVNVMVKKGFSPANYEPKTSQMKKLAQSSIYFSIGVPFENSWLKKFKNANKNMLMVDTSMGIEKLEMVEHSHHEDEGHHDEHADHDEHDDHKKHDEHDEHKDHDHEKHDEHDEHADHDEHESSDPHIWNDPILVKIQAKNIYEALVKVDHDNESFYKENYEKFIKELDLLNQKLETILNPYKNKAFMVFHPSWGYFAKKYSLEQVAIESQGKEPKPKELVELIKDAKEHNIKIVFVAPQFSQKSAKLIANSINGSVHVIDPLAKNWEENLIQTAEKIANTYK</sequence>
<dbReference type="PANTHER" id="PTHR42953">
    <property type="entry name" value="HIGH-AFFINITY ZINC UPTAKE SYSTEM PROTEIN ZNUA-RELATED"/>
    <property type="match status" value="1"/>
</dbReference>
<keyword evidence="2" id="KW-0813">Transport</keyword>
<evidence type="ECO:0000313" key="9">
    <source>
        <dbReference type="Proteomes" id="UP000472839"/>
    </source>
</evidence>
<keyword evidence="8" id="KW-1185">Reference proteome</keyword>
<reference evidence="8 9" key="1">
    <citation type="submission" date="2019-10" db="EMBL/GenBank/DDBJ databases">
        <title>Poseidonibacter ostreae sp. nov., isolated from the gut of the Ostrea denselamellosa.</title>
        <authorList>
            <person name="Choi A."/>
        </authorList>
    </citation>
    <scope>NUCLEOTIDE SEQUENCE [LARGE SCALE GENOMIC DNA]</scope>
    <source>
        <strain evidence="6 9">SJOD-M-33</strain>
        <strain evidence="7 8">SJOD-M-5</strain>
    </source>
</reference>
<gene>
    <name evidence="7" type="ORF">GBG18_11230</name>
    <name evidence="6" type="ORF">GBG19_11380</name>
</gene>
<proteinExistence type="inferred from homology"/>
<name>A0A6L4WQQ7_9BACT</name>
<evidence type="ECO:0000256" key="3">
    <source>
        <dbReference type="ARBA" id="ARBA00022729"/>
    </source>
</evidence>
<dbReference type="EMBL" id="WFKJ01000037">
    <property type="protein sequence ID" value="KAB7889318.1"/>
    <property type="molecule type" value="Genomic_DNA"/>
</dbReference>
<feature type="signal peptide" evidence="5">
    <location>
        <begin position="1"/>
        <end position="19"/>
    </location>
</feature>
<dbReference type="GO" id="GO:0030001">
    <property type="term" value="P:metal ion transport"/>
    <property type="evidence" value="ECO:0007669"/>
    <property type="project" value="InterPro"/>
</dbReference>
<dbReference type="InterPro" id="IPR006127">
    <property type="entry name" value="ZnuA-like"/>
</dbReference>
<evidence type="ECO:0000256" key="1">
    <source>
        <dbReference type="ARBA" id="ARBA00011028"/>
    </source>
</evidence>
<evidence type="ECO:0000313" key="7">
    <source>
        <dbReference type="EMBL" id="KAB7889318.1"/>
    </source>
</evidence>
<dbReference type="SUPFAM" id="SSF53807">
    <property type="entry name" value="Helical backbone' metal receptor"/>
    <property type="match status" value="1"/>
</dbReference>
<protein>
    <submittedName>
        <fullName evidence="6">Cation ABC transporter substrate-binding protein</fullName>
    </submittedName>
</protein>
<dbReference type="InterPro" id="IPR050492">
    <property type="entry name" value="Bact_metal-bind_prot9"/>
</dbReference>
<dbReference type="RefSeq" id="WP_152191141.1">
    <property type="nucleotide sequence ID" value="NZ_WFKJ01000037.1"/>
</dbReference>
<feature type="chain" id="PRO_5026844327" evidence="5">
    <location>
        <begin position="20"/>
        <end position="323"/>
    </location>
</feature>
<dbReference type="Proteomes" id="UP000472839">
    <property type="component" value="Unassembled WGS sequence"/>
</dbReference>
<keyword evidence="3 5" id="KW-0732">Signal</keyword>
<dbReference type="Pfam" id="PF01297">
    <property type="entry name" value="ZnuA"/>
    <property type="match status" value="1"/>
</dbReference>
<feature type="region of interest" description="Disordered" evidence="4">
    <location>
        <begin position="110"/>
        <end position="167"/>
    </location>
</feature>
<comment type="caution">
    <text evidence="6">The sequence shown here is derived from an EMBL/GenBank/DDBJ whole genome shotgun (WGS) entry which is preliminary data.</text>
</comment>
<evidence type="ECO:0000313" key="8">
    <source>
        <dbReference type="Proteomes" id="UP000461010"/>
    </source>
</evidence>
<dbReference type="Gene3D" id="3.40.50.1980">
    <property type="entry name" value="Nitrogenase molybdenum iron protein domain"/>
    <property type="match status" value="3"/>
</dbReference>
<evidence type="ECO:0000256" key="2">
    <source>
        <dbReference type="ARBA" id="ARBA00022448"/>
    </source>
</evidence>
<evidence type="ECO:0000256" key="4">
    <source>
        <dbReference type="SAM" id="MobiDB-lite"/>
    </source>
</evidence>